<dbReference type="SMART" id="SM00908">
    <property type="entry name" value="Gal-bind_lectin"/>
    <property type="match status" value="1"/>
</dbReference>
<proteinExistence type="inferred from homology"/>
<dbReference type="Pfam" id="PF04548">
    <property type="entry name" value="AIG1"/>
    <property type="match status" value="2"/>
</dbReference>
<evidence type="ECO:0000259" key="6">
    <source>
        <dbReference type="PROSITE" id="PS51304"/>
    </source>
</evidence>
<keyword evidence="2 5" id="KW-0430">Lectin</keyword>
<evidence type="ECO:0000256" key="5">
    <source>
        <dbReference type="RuleBase" id="RU102079"/>
    </source>
</evidence>
<dbReference type="InterPro" id="IPR013320">
    <property type="entry name" value="ConA-like_dom_sf"/>
</dbReference>
<dbReference type="PROSITE" id="PS51720">
    <property type="entry name" value="G_AIG1"/>
    <property type="match status" value="2"/>
</dbReference>
<dbReference type="GO" id="GO:0030246">
    <property type="term" value="F:carbohydrate binding"/>
    <property type="evidence" value="ECO:0007669"/>
    <property type="project" value="UniProtKB-UniRule"/>
</dbReference>
<dbReference type="InterPro" id="IPR006703">
    <property type="entry name" value="G_AIG1"/>
</dbReference>
<evidence type="ECO:0000259" key="7">
    <source>
        <dbReference type="PROSITE" id="PS51720"/>
    </source>
</evidence>
<dbReference type="Gene3D" id="2.60.120.200">
    <property type="match status" value="1"/>
</dbReference>
<dbReference type="Pfam" id="PF00337">
    <property type="entry name" value="Gal-bind_lectin"/>
    <property type="match status" value="1"/>
</dbReference>
<feature type="domain" description="AIG1-type G" evidence="7">
    <location>
        <begin position="219"/>
        <end position="425"/>
    </location>
</feature>
<dbReference type="EMBL" id="JAFHDT010000004">
    <property type="protein sequence ID" value="KAI7811348.1"/>
    <property type="molecule type" value="Genomic_DNA"/>
</dbReference>
<dbReference type="PANTHER" id="PTHR10903">
    <property type="entry name" value="GTPASE, IMAP FAMILY MEMBER-RELATED"/>
    <property type="match status" value="1"/>
</dbReference>
<feature type="domain" description="Galectin" evidence="6">
    <location>
        <begin position="395"/>
        <end position="524"/>
    </location>
</feature>
<dbReference type="FunFam" id="3.40.50.300:FF:000366">
    <property type="entry name" value="GTPase, IMAP family member 2"/>
    <property type="match status" value="1"/>
</dbReference>
<comment type="similarity">
    <text evidence="1">Belongs to the TRAFAC class TrmE-Era-EngA-EngB-Septin-like GTPase superfamily. AIG1/Toc34/Toc159-like paraseptin GTPase family. IAN subfamily.</text>
</comment>
<keyword evidence="3" id="KW-0547">Nucleotide-binding</keyword>
<gene>
    <name evidence="8" type="ORF">IRJ41_013541</name>
</gene>
<dbReference type="GO" id="GO:0005525">
    <property type="term" value="F:GTP binding"/>
    <property type="evidence" value="ECO:0007669"/>
    <property type="project" value="UniProtKB-KW"/>
</dbReference>
<dbReference type="PROSITE" id="PS51304">
    <property type="entry name" value="GALECTIN"/>
    <property type="match status" value="1"/>
</dbReference>
<evidence type="ECO:0000313" key="9">
    <source>
        <dbReference type="Proteomes" id="UP001059041"/>
    </source>
</evidence>
<dbReference type="Gene3D" id="3.40.50.300">
    <property type="entry name" value="P-loop containing nucleotide triphosphate hydrolases"/>
    <property type="match status" value="2"/>
</dbReference>
<dbReference type="SMART" id="SM00276">
    <property type="entry name" value="GLECT"/>
    <property type="match status" value="1"/>
</dbReference>
<reference evidence="8" key="1">
    <citation type="submission" date="2021-02" db="EMBL/GenBank/DDBJ databases">
        <title>Comparative genomics reveals that relaxation of natural selection precedes convergent phenotypic evolution of cavefish.</title>
        <authorList>
            <person name="Peng Z."/>
        </authorList>
    </citation>
    <scope>NUCLEOTIDE SEQUENCE</scope>
    <source>
        <tissue evidence="8">Muscle</tissue>
    </source>
</reference>
<evidence type="ECO:0000256" key="2">
    <source>
        <dbReference type="ARBA" id="ARBA00022734"/>
    </source>
</evidence>
<dbReference type="SUPFAM" id="SSF49899">
    <property type="entry name" value="Concanavalin A-like lectins/glucanases"/>
    <property type="match status" value="1"/>
</dbReference>
<evidence type="ECO:0000256" key="1">
    <source>
        <dbReference type="ARBA" id="ARBA00008535"/>
    </source>
</evidence>
<dbReference type="CDD" id="cd01852">
    <property type="entry name" value="AIG1"/>
    <property type="match status" value="1"/>
</dbReference>
<dbReference type="CDD" id="cd00070">
    <property type="entry name" value="GLECT"/>
    <property type="match status" value="1"/>
</dbReference>
<evidence type="ECO:0000313" key="8">
    <source>
        <dbReference type="EMBL" id="KAI7811348.1"/>
    </source>
</evidence>
<keyword evidence="4" id="KW-0342">GTP-binding</keyword>
<dbReference type="InterPro" id="IPR001079">
    <property type="entry name" value="Galectin_CRD"/>
</dbReference>
<protein>
    <recommendedName>
        <fullName evidence="5">Galectin</fullName>
    </recommendedName>
</protein>
<name>A0A9W8C9G2_TRIRA</name>
<dbReference type="PANTHER" id="PTHR10903:SF188">
    <property type="entry name" value="GTPASE IMAP FAMILY MEMBER 2-LIKE-RELATED"/>
    <property type="match status" value="1"/>
</dbReference>
<dbReference type="SUPFAM" id="SSF52540">
    <property type="entry name" value="P-loop containing nucleoside triphosphate hydrolases"/>
    <property type="match status" value="2"/>
</dbReference>
<evidence type="ECO:0000256" key="4">
    <source>
        <dbReference type="ARBA" id="ARBA00023134"/>
    </source>
</evidence>
<dbReference type="Proteomes" id="UP001059041">
    <property type="component" value="Linkage Group LG4"/>
</dbReference>
<dbReference type="InterPro" id="IPR045058">
    <property type="entry name" value="GIMA/IAN/Toc"/>
</dbReference>
<dbReference type="InterPro" id="IPR027417">
    <property type="entry name" value="P-loop_NTPase"/>
</dbReference>
<organism evidence="8 9">
    <name type="scientific">Triplophysa rosa</name>
    <name type="common">Cave loach</name>
    <dbReference type="NCBI Taxonomy" id="992332"/>
    <lineage>
        <taxon>Eukaryota</taxon>
        <taxon>Metazoa</taxon>
        <taxon>Chordata</taxon>
        <taxon>Craniata</taxon>
        <taxon>Vertebrata</taxon>
        <taxon>Euteleostomi</taxon>
        <taxon>Actinopterygii</taxon>
        <taxon>Neopterygii</taxon>
        <taxon>Teleostei</taxon>
        <taxon>Ostariophysi</taxon>
        <taxon>Cypriniformes</taxon>
        <taxon>Nemacheilidae</taxon>
        <taxon>Triplophysa</taxon>
    </lineage>
</organism>
<sequence length="528" mass="59292">MLDKLSESPKFRIVLVGKTGSGKSSAGNILFGEKCFEHKISAISTTNTCEKQKKNVAGEITEITDTPGLFDTSMNPEELKCEIEKCVVMSAPGPHVFLLVIRLDVRFTEEEKNAVKWIQENFGEEAAHYTIILFTHADALENESLDAYIEESLELQTLVKSCGDRYHSFNNKDMENRSQVTHLLEKIEKMVNENGGKHYSNEMYREAQERIDQRKIFWSEKPRIVLLGKNGSGKTTTGNIILGMKKEFADTSLTKPSSRSAIVEGRSLSIIDTPQLCDSSMDKKKSETVLKDLVVESDPGPHVFLLVINVKGSTQNTVKCIQGNIGEDAVDHTIIVFTHVDQLSTPLDEFINKNNDIQALIESCGGRFHSSCNVDFANRDLQAGSGSGSLQNVPYTHKIPAGLQEGMIMTVRGRVLPDANRFQVDLQHCSDIVLHFNPRYENGLEYVVHNTFRNGHWDSNYEQDYECPFPRGQSFALQILVTHESYKIRANGKHLSEYRHCIPFSHVDSICVGGMVEVNLVDIQYHES</sequence>
<comment type="caution">
    <text evidence="8">The sequence shown here is derived from an EMBL/GenBank/DDBJ whole genome shotgun (WGS) entry which is preliminary data.</text>
</comment>
<keyword evidence="9" id="KW-1185">Reference proteome</keyword>
<dbReference type="AlphaFoldDB" id="A0A9W8C9G2"/>
<feature type="domain" description="AIG1-type G" evidence="7">
    <location>
        <begin position="8"/>
        <end position="208"/>
    </location>
</feature>
<accession>A0A9W8C9G2</accession>
<evidence type="ECO:0000256" key="3">
    <source>
        <dbReference type="ARBA" id="ARBA00022741"/>
    </source>
</evidence>